<dbReference type="PANTHER" id="PTHR42811">
    <property type="entry name" value="SERINE ACETYLTRANSFERASE"/>
    <property type="match status" value="1"/>
</dbReference>
<keyword evidence="5" id="KW-1185">Reference proteome</keyword>
<dbReference type="Gene3D" id="2.160.10.10">
    <property type="entry name" value="Hexapeptide repeat proteins"/>
    <property type="match status" value="1"/>
</dbReference>
<reference evidence="5" key="1">
    <citation type="journal article" date="2019" name="Int. J. Syst. Evol. Microbiol.">
        <title>The Global Catalogue of Microorganisms (GCM) 10K type strain sequencing project: providing services to taxonomists for standard genome sequencing and annotation.</title>
        <authorList>
            <consortium name="The Broad Institute Genomics Platform"/>
            <consortium name="The Broad Institute Genome Sequencing Center for Infectious Disease"/>
            <person name="Wu L."/>
            <person name="Ma J."/>
        </authorList>
    </citation>
    <scope>NUCLEOTIDE SEQUENCE [LARGE SCALE GENOMIC DNA]</scope>
    <source>
        <strain evidence="5">KCTC 23314</strain>
    </source>
</reference>
<feature type="region of interest" description="Disordered" evidence="3">
    <location>
        <begin position="135"/>
        <end position="165"/>
    </location>
</feature>
<organism evidence="4 5">
    <name type="scientific">Pseudorhodoferax aquiterrae</name>
    <dbReference type="NCBI Taxonomy" id="747304"/>
    <lineage>
        <taxon>Bacteria</taxon>
        <taxon>Pseudomonadati</taxon>
        <taxon>Pseudomonadota</taxon>
        <taxon>Betaproteobacteria</taxon>
        <taxon>Burkholderiales</taxon>
        <taxon>Comamonadaceae</taxon>
    </lineage>
</organism>
<sequence>MYRFGRRVDALPEGPRRRLLTRLYWLLFRLVETATGISLPKEARIGPGLRIWHFGGIFVNPGTVIGADCTLRQGVTLGNRAENGPCPVLEDGVDLGAYAQVIGGVRLGAGCRVGAMAVVLTDVPAGATAVGNPARVITAHPSNPPHPSGEQTFEDRLPGEPLPKG</sequence>
<evidence type="ECO:0008006" key="6">
    <source>
        <dbReference type="Google" id="ProtNLM"/>
    </source>
</evidence>
<keyword evidence="1" id="KW-0808">Transferase</keyword>
<dbReference type="CDD" id="cd03354">
    <property type="entry name" value="LbH_SAT"/>
    <property type="match status" value="1"/>
</dbReference>
<dbReference type="InterPro" id="IPR011004">
    <property type="entry name" value="Trimer_LpxA-like_sf"/>
</dbReference>
<dbReference type="Proteomes" id="UP000626210">
    <property type="component" value="Unassembled WGS sequence"/>
</dbReference>
<evidence type="ECO:0000256" key="1">
    <source>
        <dbReference type="ARBA" id="ARBA00022679"/>
    </source>
</evidence>
<proteinExistence type="predicted"/>
<keyword evidence="2" id="KW-0012">Acyltransferase</keyword>
<protein>
    <recommendedName>
        <fullName evidence="6">Serine acetyltransferase</fullName>
    </recommendedName>
</protein>
<evidence type="ECO:0000313" key="4">
    <source>
        <dbReference type="EMBL" id="GHC79688.1"/>
    </source>
</evidence>
<evidence type="ECO:0000256" key="2">
    <source>
        <dbReference type="ARBA" id="ARBA00023315"/>
    </source>
</evidence>
<name>A0ABQ3G0S1_9BURK</name>
<evidence type="ECO:0000256" key="3">
    <source>
        <dbReference type="SAM" id="MobiDB-lite"/>
    </source>
</evidence>
<evidence type="ECO:0000313" key="5">
    <source>
        <dbReference type="Proteomes" id="UP000626210"/>
    </source>
</evidence>
<dbReference type="InterPro" id="IPR045304">
    <property type="entry name" value="LbH_SAT"/>
</dbReference>
<dbReference type="EMBL" id="BMYK01000005">
    <property type="protein sequence ID" value="GHC79688.1"/>
    <property type="molecule type" value="Genomic_DNA"/>
</dbReference>
<dbReference type="SUPFAM" id="SSF51161">
    <property type="entry name" value="Trimeric LpxA-like enzymes"/>
    <property type="match status" value="1"/>
</dbReference>
<accession>A0ABQ3G0S1</accession>
<comment type="caution">
    <text evidence="4">The sequence shown here is derived from an EMBL/GenBank/DDBJ whole genome shotgun (WGS) entry which is preliminary data.</text>
</comment>
<gene>
    <name evidence="4" type="ORF">GCM10007320_20780</name>
</gene>